<reference evidence="2 3" key="1">
    <citation type="submission" date="2023-10" db="EMBL/GenBank/DDBJ databases">
        <title>Genome-Wide Identification Analysis in wild type Solanum Pinnatisectum Reveals Some Genes Defensing Phytophthora Infestans.</title>
        <authorList>
            <person name="Sun C."/>
        </authorList>
    </citation>
    <scope>NUCLEOTIDE SEQUENCE [LARGE SCALE GENOMIC DNA]</scope>
    <source>
        <strain evidence="2">LQN</strain>
        <tissue evidence="2">Leaf</tissue>
    </source>
</reference>
<evidence type="ECO:0000313" key="3">
    <source>
        <dbReference type="Proteomes" id="UP001311915"/>
    </source>
</evidence>
<comment type="caution">
    <text evidence="2">The sequence shown here is derived from an EMBL/GenBank/DDBJ whole genome shotgun (WGS) entry which is preliminary data.</text>
</comment>
<keyword evidence="1" id="KW-0472">Membrane</keyword>
<proteinExistence type="predicted"/>
<keyword evidence="1" id="KW-0812">Transmembrane</keyword>
<dbReference type="Proteomes" id="UP001311915">
    <property type="component" value="Unassembled WGS sequence"/>
</dbReference>
<gene>
    <name evidence="2" type="ORF">R3W88_029878</name>
</gene>
<protein>
    <submittedName>
        <fullName evidence="2">Uncharacterized protein</fullName>
    </submittedName>
</protein>
<organism evidence="2 3">
    <name type="scientific">Solanum pinnatisectum</name>
    <name type="common">tansyleaf nightshade</name>
    <dbReference type="NCBI Taxonomy" id="50273"/>
    <lineage>
        <taxon>Eukaryota</taxon>
        <taxon>Viridiplantae</taxon>
        <taxon>Streptophyta</taxon>
        <taxon>Embryophyta</taxon>
        <taxon>Tracheophyta</taxon>
        <taxon>Spermatophyta</taxon>
        <taxon>Magnoliopsida</taxon>
        <taxon>eudicotyledons</taxon>
        <taxon>Gunneridae</taxon>
        <taxon>Pentapetalae</taxon>
        <taxon>asterids</taxon>
        <taxon>lamiids</taxon>
        <taxon>Solanales</taxon>
        <taxon>Solanaceae</taxon>
        <taxon>Solanoideae</taxon>
        <taxon>Solaneae</taxon>
        <taxon>Solanum</taxon>
    </lineage>
</organism>
<evidence type="ECO:0000256" key="1">
    <source>
        <dbReference type="SAM" id="Phobius"/>
    </source>
</evidence>
<feature type="transmembrane region" description="Helical" evidence="1">
    <location>
        <begin position="51"/>
        <end position="68"/>
    </location>
</feature>
<accession>A0AAV9K6K9</accession>
<name>A0AAV9K6K9_9SOLN</name>
<sequence>MFDDDDDVNGYGAPFGDLSVNYSFTMISYLDYTEESTKDVFYMRDDDYDLLLYRLLLVFLYMQLRMLCINKKTNKICCESIQSSKKRVFLCEQSKDKSWRIICKIHMFECDWMIHFREILSGMWKA</sequence>
<evidence type="ECO:0000313" key="2">
    <source>
        <dbReference type="EMBL" id="KAK4708953.1"/>
    </source>
</evidence>
<keyword evidence="3" id="KW-1185">Reference proteome</keyword>
<keyword evidence="1" id="KW-1133">Transmembrane helix</keyword>
<dbReference type="AlphaFoldDB" id="A0AAV9K6K9"/>
<dbReference type="EMBL" id="JAWPEI010000012">
    <property type="protein sequence ID" value="KAK4708953.1"/>
    <property type="molecule type" value="Genomic_DNA"/>
</dbReference>